<feature type="chain" id="PRO_5038821385" evidence="1">
    <location>
        <begin position="19"/>
        <end position="250"/>
    </location>
</feature>
<dbReference type="RefSeq" id="WP_146938760.1">
    <property type="nucleotide sequence ID" value="NZ_BJXW01000042.1"/>
</dbReference>
<dbReference type="EMBL" id="BJXW01000042">
    <property type="protein sequence ID" value="GEN32419.1"/>
    <property type="molecule type" value="Genomic_DNA"/>
</dbReference>
<organism evidence="2 3">
    <name type="scientific">Cerasibacillus quisquiliarum</name>
    <dbReference type="NCBI Taxonomy" id="227865"/>
    <lineage>
        <taxon>Bacteria</taxon>
        <taxon>Bacillati</taxon>
        <taxon>Bacillota</taxon>
        <taxon>Bacilli</taxon>
        <taxon>Bacillales</taxon>
        <taxon>Bacillaceae</taxon>
        <taxon>Cerasibacillus</taxon>
    </lineage>
</organism>
<sequence>MICSIFLFLYLTPNETLAAATQQKLIKTYYEDVTGDGLKERIELFGVLFSQNTNYYKDIFIKIISKTDEWKIYYGGGYSPKLQFIDLNHDRVNDVFFQSYADKQERLHYTQINTVKHGDIQDIPLPSQHITGKFKDDFKLELRITPLEPQIIDVSDYKRDYIRLDIYNKEEKLLKRNMVPLIDPIAFFEPISIHQEKGFGLKSLQHVKGAHQDNHLGTIETLWFFENESWIILKTTWKSKPNVTINNVFN</sequence>
<reference evidence="2 3" key="1">
    <citation type="submission" date="2019-07" db="EMBL/GenBank/DDBJ databases">
        <title>Whole genome shotgun sequence of Cerasibacillus quisquiliarum NBRC 102429.</title>
        <authorList>
            <person name="Hosoyama A."/>
            <person name="Uohara A."/>
            <person name="Ohji S."/>
            <person name="Ichikawa N."/>
        </authorList>
    </citation>
    <scope>NUCLEOTIDE SEQUENCE [LARGE SCALE GENOMIC DNA]</scope>
    <source>
        <strain evidence="2 3">NBRC 102429</strain>
    </source>
</reference>
<gene>
    <name evidence="2" type="ORF">CQU01_26570</name>
</gene>
<comment type="caution">
    <text evidence="2">The sequence shown here is derived from an EMBL/GenBank/DDBJ whole genome shotgun (WGS) entry which is preliminary data.</text>
</comment>
<evidence type="ECO:0000313" key="3">
    <source>
        <dbReference type="Proteomes" id="UP000321491"/>
    </source>
</evidence>
<dbReference type="OrthoDB" id="1653343at2"/>
<protein>
    <submittedName>
        <fullName evidence="2">Uncharacterized protein</fullName>
    </submittedName>
</protein>
<dbReference type="Proteomes" id="UP000321491">
    <property type="component" value="Unassembled WGS sequence"/>
</dbReference>
<evidence type="ECO:0000256" key="1">
    <source>
        <dbReference type="SAM" id="SignalP"/>
    </source>
</evidence>
<feature type="signal peptide" evidence="1">
    <location>
        <begin position="1"/>
        <end position="18"/>
    </location>
</feature>
<accession>A0A511V0M0</accession>
<dbReference type="AlphaFoldDB" id="A0A511V0M0"/>
<evidence type="ECO:0000313" key="2">
    <source>
        <dbReference type="EMBL" id="GEN32419.1"/>
    </source>
</evidence>
<keyword evidence="3" id="KW-1185">Reference proteome</keyword>
<keyword evidence="1" id="KW-0732">Signal</keyword>
<proteinExistence type="predicted"/>
<name>A0A511V0M0_9BACI</name>